<evidence type="ECO:0000313" key="2">
    <source>
        <dbReference type="EMBL" id="GAA4634185.1"/>
    </source>
</evidence>
<sequence length="85" mass="9492">MSRERRHVTEPIKTNDVLTAAAGAAAFALAFIVLLIVPLPARDHWWRWVCVVGCAMGLFGCWYIPRLQRAREAAAHRHSADHTTG</sequence>
<reference evidence="3" key="1">
    <citation type="journal article" date="2019" name="Int. J. Syst. Evol. Microbiol.">
        <title>The Global Catalogue of Microorganisms (GCM) 10K type strain sequencing project: providing services to taxonomists for standard genome sequencing and annotation.</title>
        <authorList>
            <consortium name="The Broad Institute Genomics Platform"/>
            <consortium name="The Broad Institute Genome Sequencing Center for Infectious Disease"/>
            <person name="Wu L."/>
            <person name="Ma J."/>
        </authorList>
    </citation>
    <scope>NUCLEOTIDE SEQUENCE [LARGE SCALE GENOMIC DNA]</scope>
    <source>
        <strain evidence="3">JCM 17939</strain>
    </source>
</reference>
<evidence type="ECO:0000256" key="1">
    <source>
        <dbReference type="SAM" id="Phobius"/>
    </source>
</evidence>
<protein>
    <recommendedName>
        <fullName evidence="4">DUF2530 domain-containing protein</fullName>
    </recommendedName>
</protein>
<accession>A0ABP8ULL4</accession>
<dbReference type="RefSeq" id="WP_345437160.1">
    <property type="nucleotide sequence ID" value="NZ_BAABHK010000013.1"/>
</dbReference>
<evidence type="ECO:0008006" key="4">
    <source>
        <dbReference type="Google" id="ProtNLM"/>
    </source>
</evidence>
<keyword evidence="1" id="KW-1133">Transmembrane helix</keyword>
<keyword evidence="1" id="KW-0812">Transmembrane</keyword>
<dbReference type="InterPro" id="IPR019681">
    <property type="entry name" value="DUF2530"/>
</dbReference>
<feature type="transmembrane region" description="Helical" evidence="1">
    <location>
        <begin position="45"/>
        <end position="64"/>
    </location>
</feature>
<proteinExistence type="predicted"/>
<feature type="transmembrane region" description="Helical" evidence="1">
    <location>
        <begin position="20"/>
        <end position="39"/>
    </location>
</feature>
<gene>
    <name evidence="2" type="ORF">GCM10023196_074690</name>
</gene>
<dbReference type="Proteomes" id="UP001501442">
    <property type="component" value="Unassembled WGS sequence"/>
</dbReference>
<organism evidence="2 3">
    <name type="scientific">Actinoallomurus vinaceus</name>
    <dbReference type="NCBI Taxonomy" id="1080074"/>
    <lineage>
        <taxon>Bacteria</taxon>
        <taxon>Bacillati</taxon>
        <taxon>Actinomycetota</taxon>
        <taxon>Actinomycetes</taxon>
        <taxon>Streptosporangiales</taxon>
        <taxon>Thermomonosporaceae</taxon>
        <taxon>Actinoallomurus</taxon>
    </lineage>
</organism>
<dbReference type="EMBL" id="BAABHK010000013">
    <property type="protein sequence ID" value="GAA4634185.1"/>
    <property type="molecule type" value="Genomic_DNA"/>
</dbReference>
<keyword evidence="1" id="KW-0472">Membrane</keyword>
<dbReference type="Pfam" id="PF10745">
    <property type="entry name" value="DUF2530"/>
    <property type="match status" value="1"/>
</dbReference>
<name>A0ABP8ULL4_9ACTN</name>
<evidence type="ECO:0000313" key="3">
    <source>
        <dbReference type="Proteomes" id="UP001501442"/>
    </source>
</evidence>
<comment type="caution">
    <text evidence="2">The sequence shown here is derived from an EMBL/GenBank/DDBJ whole genome shotgun (WGS) entry which is preliminary data.</text>
</comment>
<keyword evidence="3" id="KW-1185">Reference proteome</keyword>